<dbReference type="WBParaSite" id="scaffold52313_cov305.g25384">
    <property type="protein sequence ID" value="scaffold52313_cov305.g25384"/>
    <property type="gene ID" value="scaffold52313_cov305.g25384"/>
</dbReference>
<dbReference type="AlphaFoldDB" id="A0A915MXD1"/>
<evidence type="ECO:0000313" key="2">
    <source>
        <dbReference type="WBParaSite" id="scaffold52313_cov305.g25384"/>
    </source>
</evidence>
<proteinExistence type="predicted"/>
<keyword evidence="1" id="KW-1185">Reference proteome</keyword>
<evidence type="ECO:0000313" key="1">
    <source>
        <dbReference type="Proteomes" id="UP000887561"/>
    </source>
</evidence>
<dbReference type="Proteomes" id="UP000887561">
    <property type="component" value="Unplaced"/>
</dbReference>
<sequence>MSIYHNDMHLGDDPSKCRFLVDKNGDCWEIMLIFPNFDTELVGDYVFIASNEGGFDKSKITLKLEEEIASNLGDPLPHIEMWIEKQSGNCKIIEPWRKFKLERLQQNKLGVTLLQKSLKLVQVGDTIVLQAINVFGEIITKH</sequence>
<protein>
    <submittedName>
        <fullName evidence="2">Galectin</fullName>
    </submittedName>
</protein>
<reference evidence="2" key="1">
    <citation type="submission" date="2022-11" db="UniProtKB">
        <authorList>
            <consortium name="WormBaseParasite"/>
        </authorList>
    </citation>
    <scope>IDENTIFICATION</scope>
</reference>
<name>A0A915MXD1_MELJA</name>
<organism evidence="1 2">
    <name type="scientific">Meloidogyne javanica</name>
    <name type="common">Root-knot nematode worm</name>
    <dbReference type="NCBI Taxonomy" id="6303"/>
    <lineage>
        <taxon>Eukaryota</taxon>
        <taxon>Metazoa</taxon>
        <taxon>Ecdysozoa</taxon>
        <taxon>Nematoda</taxon>
        <taxon>Chromadorea</taxon>
        <taxon>Rhabditida</taxon>
        <taxon>Tylenchina</taxon>
        <taxon>Tylenchomorpha</taxon>
        <taxon>Tylenchoidea</taxon>
        <taxon>Meloidogynidae</taxon>
        <taxon>Meloidogyninae</taxon>
        <taxon>Meloidogyne</taxon>
        <taxon>Meloidogyne incognita group</taxon>
    </lineage>
</organism>
<accession>A0A915MXD1</accession>